<reference evidence="5 6" key="1">
    <citation type="submission" date="2018-11" db="EMBL/GenBank/DDBJ databases">
        <title>Genome sequence of strain 7197.</title>
        <authorList>
            <person name="Gao J."/>
            <person name="Sun J."/>
        </authorList>
    </citation>
    <scope>NUCLEOTIDE SEQUENCE [LARGE SCALE GENOMIC DNA]</scope>
    <source>
        <strain evidence="5 6">7197</strain>
    </source>
</reference>
<comment type="similarity">
    <text evidence="3">Belongs to the acetyltransferase family. RimJ subfamily.</text>
</comment>
<dbReference type="Gene3D" id="3.40.630.30">
    <property type="match status" value="1"/>
</dbReference>
<keyword evidence="1 5" id="KW-0808">Transferase</keyword>
<gene>
    <name evidence="5" type="ORF">EH198_23165</name>
</gene>
<dbReference type="PANTHER" id="PTHR43792:SF8">
    <property type="entry name" value="[RIBOSOMAL PROTEIN US5]-ALANINE N-ACETYLTRANSFERASE"/>
    <property type="match status" value="1"/>
</dbReference>
<sequence>MSFILTNQSAGIYLAPIRSQNAESLLELRLRNRSVHSRYEPEREDGFFTLKGQKQLILQRMEDEELDRAYMFGIYSAEEERLIGQITINNIVRGVGQFADLGYFIDHKHQGRGFMTGAVGLAAEYAFQVLGLHRLQAAILLHNDASRRVLEKNGFQPEGIARRFLKINGQWQDHRTYALLADEASSAGNPPM</sequence>
<dbReference type="InterPro" id="IPR051531">
    <property type="entry name" value="N-acetyltransferase"/>
</dbReference>
<dbReference type="EMBL" id="RQPI01000023">
    <property type="protein sequence ID" value="RQW08212.1"/>
    <property type="molecule type" value="Genomic_DNA"/>
</dbReference>
<dbReference type="PANTHER" id="PTHR43792">
    <property type="entry name" value="GNAT FAMILY, PUTATIVE (AFU_ORTHOLOGUE AFUA_3G00765)-RELATED-RELATED"/>
    <property type="match status" value="1"/>
</dbReference>
<feature type="domain" description="N-acetyltransferase" evidence="4">
    <location>
        <begin position="26"/>
        <end position="182"/>
    </location>
</feature>
<keyword evidence="2" id="KW-0012">Acyltransferase</keyword>
<dbReference type="RefSeq" id="WP_124697857.1">
    <property type="nucleotide sequence ID" value="NZ_JBHUFE010000034.1"/>
</dbReference>
<dbReference type="AlphaFoldDB" id="A0A3N9PPG9"/>
<dbReference type="OrthoDB" id="9795206at2"/>
<evidence type="ECO:0000256" key="3">
    <source>
        <dbReference type="ARBA" id="ARBA00038502"/>
    </source>
</evidence>
<dbReference type="GO" id="GO:0008999">
    <property type="term" value="F:protein-N-terminal-alanine acetyltransferase activity"/>
    <property type="evidence" value="ECO:0007669"/>
    <property type="project" value="TreeGrafter"/>
</dbReference>
<protein>
    <submittedName>
        <fullName evidence="5">N-acetyltransferase</fullName>
    </submittedName>
</protein>
<keyword evidence="6" id="KW-1185">Reference proteome</keyword>
<dbReference type="InterPro" id="IPR016181">
    <property type="entry name" value="Acyl_CoA_acyltransferase"/>
</dbReference>
<evidence type="ECO:0000313" key="5">
    <source>
        <dbReference type="EMBL" id="RQW08212.1"/>
    </source>
</evidence>
<accession>A0A3N9PPG9</accession>
<dbReference type="GO" id="GO:0005737">
    <property type="term" value="C:cytoplasm"/>
    <property type="evidence" value="ECO:0007669"/>
    <property type="project" value="TreeGrafter"/>
</dbReference>
<name>A0A3N9PPG9_9BACL</name>
<dbReference type="Proteomes" id="UP000282529">
    <property type="component" value="Unassembled WGS sequence"/>
</dbReference>
<evidence type="ECO:0000259" key="4">
    <source>
        <dbReference type="PROSITE" id="PS51186"/>
    </source>
</evidence>
<evidence type="ECO:0000313" key="6">
    <source>
        <dbReference type="Proteomes" id="UP000282529"/>
    </source>
</evidence>
<dbReference type="PROSITE" id="PS51186">
    <property type="entry name" value="GNAT"/>
    <property type="match status" value="1"/>
</dbReference>
<dbReference type="InterPro" id="IPR000182">
    <property type="entry name" value="GNAT_dom"/>
</dbReference>
<evidence type="ECO:0000256" key="2">
    <source>
        <dbReference type="ARBA" id="ARBA00023315"/>
    </source>
</evidence>
<dbReference type="SUPFAM" id="SSF55729">
    <property type="entry name" value="Acyl-CoA N-acyltransferases (Nat)"/>
    <property type="match status" value="1"/>
</dbReference>
<comment type="caution">
    <text evidence="5">The sequence shown here is derived from an EMBL/GenBank/DDBJ whole genome shotgun (WGS) entry which is preliminary data.</text>
</comment>
<evidence type="ECO:0000256" key="1">
    <source>
        <dbReference type="ARBA" id="ARBA00022679"/>
    </source>
</evidence>
<dbReference type="Pfam" id="PF13302">
    <property type="entry name" value="Acetyltransf_3"/>
    <property type="match status" value="1"/>
</dbReference>
<organism evidence="5 6">
    <name type="scientific">Paenibacillus rhizophilus</name>
    <dbReference type="NCBI Taxonomy" id="1850366"/>
    <lineage>
        <taxon>Bacteria</taxon>
        <taxon>Bacillati</taxon>
        <taxon>Bacillota</taxon>
        <taxon>Bacilli</taxon>
        <taxon>Bacillales</taxon>
        <taxon>Paenibacillaceae</taxon>
        <taxon>Paenibacillus</taxon>
    </lineage>
</organism>
<proteinExistence type="inferred from homology"/>